<reference evidence="2" key="1">
    <citation type="submission" date="2006-10" db="EMBL/GenBank/DDBJ databases">
        <title>Complete sequence of Solibacter usitatus Ellin6076.</title>
        <authorList>
            <consortium name="US DOE Joint Genome Institute"/>
            <person name="Copeland A."/>
            <person name="Lucas S."/>
            <person name="Lapidus A."/>
            <person name="Barry K."/>
            <person name="Detter J.C."/>
            <person name="Glavina del Rio T."/>
            <person name="Hammon N."/>
            <person name="Israni S."/>
            <person name="Dalin E."/>
            <person name="Tice H."/>
            <person name="Pitluck S."/>
            <person name="Thompson L.S."/>
            <person name="Brettin T."/>
            <person name="Bruce D."/>
            <person name="Han C."/>
            <person name="Tapia R."/>
            <person name="Gilna P."/>
            <person name="Schmutz J."/>
            <person name="Larimer F."/>
            <person name="Land M."/>
            <person name="Hauser L."/>
            <person name="Kyrpides N."/>
            <person name="Mikhailova N."/>
            <person name="Janssen P.H."/>
            <person name="Kuske C.R."/>
            <person name="Richardson P."/>
        </authorList>
    </citation>
    <scope>NUCLEOTIDE SEQUENCE</scope>
    <source>
        <strain evidence="2">Ellin6076</strain>
    </source>
</reference>
<dbReference type="OrthoDB" id="109108at2"/>
<dbReference type="HOGENOM" id="CLU_049429_1_0_0"/>
<accession>Q02A45</accession>
<dbReference type="Gene3D" id="3.40.50.410">
    <property type="entry name" value="von Willebrand factor, type A domain"/>
    <property type="match status" value="1"/>
</dbReference>
<dbReference type="NCBIfam" id="TIGR03436">
    <property type="entry name" value="acidobact_VWFA"/>
    <property type="match status" value="1"/>
</dbReference>
<dbReference type="InParanoid" id="Q02A45"/>
<dbReference type="InterPro" id="IPR017802">
    <property type="entry name" value="VWFA-rel_acidobac-type"/>
</dbReference>
<dbReference type="STRING" id="234267.Acid_1083"/>
<dbReference type="AlphaFoldDB" id="Q02A45"/>
<evidence type="ECO:0000259" key="1">
    <source>
        <dbReference type="SMART" id="SM00327"/>
    </source>
</evidence>
<dbReference type="EMBL" id="CP000473">
    <property type="protein sequence ID" value="ABJ82081.1"/>
    <property type="molecule type" value="Genomic_DNA"/>
</dbReference>
<evidence type="ECO:0000313" key="2">
    <source>
        <dbReference type="EMBL" id="ABJ82081.1"/>
    </source>
</evidence>
<feature type="domain" description="VWFA" evidence="1">
    <location>
        <begin position="88"/>
        <end position="264"/>
    </location>
</feature>
<dbReference type="eggNOG" id="COG2304">
    <property type="taxonomic scope" value="Bacteria"/>
</dbReference>
<dbReference type="KEGG" id="sus:Acid_1083"/>
<proteinExistence type="predicted"/>
<gene>
    <name evidence="2" type="ordered locus">Acid_1083</name>
</gene>
<organism evidence="2">
    <name type="scientific">Solibacter usitatus (strain Ellin6076)</name>
    <dbReference type="NCBI Taxonomy" id="234267"/>
    <lineage>
        <taxon>Bacteria</taxon>
        <taxon>Pseudomonadati</taxon>
        <taxon>Acidobacteriota</taxon>
        <taxon>Terriglobia</taxon>
        <taxon>Bryobacterales</taxon>
        <taxon>Solibacteraceae</taxon>
        <taxon>Candidatus Solibacter</taxon>
    </lineage>
</organism>
<dbReference type="InterPro" id="IPR036465">
    <property type="entry name" value="vWFA_dom_sf"/>
</dbReference>
<sequence length="311" mass="34326" precursor="true">MILRSGLALCLAAMLSGQVKIEQRPRPAPKQEPRPGANIRVDTTLILVPVSVNDPLNRPVSGLERENFRVFEDKVEQKIVQFAMDDEPVAVGLVFDTSGSMGEKLQRSRMAAREFFHISNPEDEFFLVEFDSSPRLVVPLTSDTGTIEDHLTFSRSHGSTALLDAIFLALHEMKHSKKNKKALLIISDGGDNHSRYSEKEVSSVVKESDVLIYSIGVFGGGGSPEEAGGPGLLSKVSEQTGGRLFEASAVELPDIAKKIGIELRNRYILGYSPQNQVRDGKYHKIEVRMVPPRGLPKLNAHWRLGYNAPVE</sequence>
<name>Q02A45_SOLUE</name>
<dbReference type="SUPFAM" id="SSF53300">
    <property type="entry name" value="vWA-like"/>
    <property type="match status" value="1"/>
</dbReference>
<dbReference type="SMART" id="SM00327">
    <property type="entry name" value="VWA"/>
    <property type="match status" value="1"/>
</dbReference>
<dbReference type="InterPro" id="IPR002035">
    <property type="entry name" value="VWF_A"/>
</dbReference>
<protein>
    <submittedName>
        <fullName evidence="2">von Willebrand factor, type A</fullName>
    </submittedName>
</protein>
<dbReference type="Pfam" id="PF13519">
    <property type="entry name" value="VWA_2"/>
    <property type="match status" value="1"/>
</dbReference>